<dbReference type="EMBL" id="KB706899">
    <property type="protein sequence ID" value="EMR65275.1"/>
    <property type="molecule type" value="Genomic_DNA"/>
</dbReference>
<name>M7TEZ6_EUTLA</name>
<proteinExistence type="predicted"/>
<protein>
    <submittedName>
        <fullName evidence="2">Putative pol-like protein</fullName>
    </submittedName>
</protein>
<evidence type="ECO:0000256" key="1">
    <source>
        <dbReference type="SAM" id="MobiDB-lite"/>
    </source>
</evidence>
<accession>M7TEZ6</accession>
<feature type="region of interest" description="Disordered" evidence="1">
    <location>
        <begin position="273"/>
        <end position="296"/>
    </location>
</feature>
<dbReference type="Proteomes" id="UP000012174">
    <property type="component" value="Unassembled WGS sequence"/>
</dbReference>
<evidence type="ECO:0000313" key="2">
    <source>
        <dbReference type="EMBL" id="EMR65275.1"/>
    </source>
</evidence>
<dbReference type="eggNOG" id="ENOG502T9YQ">
    <property type="taxonomic scope" value="Eukaryota"/>
</dbReference>
<dbReference type="STRING" id="1287681.M7TEZ6"/>
<reference evidence="3" key="1">
    <citation type="journal article" date="2013" name="Genome Announc.">
        <title>Draft genome sequence of the grapevine dieback fungus Eutypa lata UCR-EL1.</title>
        <authorList>
            <person name="Blanco-Ulate B."/>
            <person name="Rolshausen P.E."/>
            <person name="Cantu D."/>
        </authorList>
    </citation>
    <scope>NUCLEOTIDE SEQUENCE [LARGE SCALE GENOMIC DNA]</scope>
    <source>
        <strain evidence="3">UCR-EL1</strain>
    </source>
</reference>
<dbReference type="KEGG" id="ela:UCREL1_7744"/>
<dbReference type="AlphaFoldDB" id="M7TEZ6"/>
<gene>
    <name evidence="2" type="ORF">UCREL1_7744</name>
</gene>
<sequence length="351" mass="39463">MASITAQEVQAAISAAVQQARDELNHQFNVQVQALKAQNETLMAILSKPSQRRAVLPDVEKLIDPEKNLDVWLSTMGGKLDVDGAAIGDAKSQFWYVHSRLDSSVKLVMDPLLHHALETQTFDHGKIVKALKRLYHNPLKRQQATKKLRHLKQGDKTFAKFLSEWEYQTWLAGEAADLPDNLRITNLRHSLSSSLQKRLDYRETDEKLPSDYDTFVELLHKLAHGVTFSTTNSYRPAESNRMDTSLGMVHDVNTLDQPASNLAKLLEAEAEVEVEPGDESSQAAVGRRIAQSTTRKQRKEWMDNKLCARCGGNHPFNNCPYDPYIVAPVGRVTVSAPYSDSESDTYSDIYD</sequence>
<keyword evidence="3" id="KW-1185">Reference proteome</keyword>
<evidence type="ECO:0000313" key="3">
    <source>
        <dbReference type="Proteomes" id="UP000012174"/>
    </source>
</evidence>
<organism evidence="2 3">
    <name type="scientific">Eutypa lata (strain UCR-EL1)</name>
    <name type="common">Grapevine dieback disease fungus</name>
    <name type="synonym">Eutypa armeniacae</name>
    <dbReference type="NCBI Taxonomy" id="1287681"/>
    <lineage>
        <taxon>Eukaryota</taxon>
        <taxon>Fungi</taxon>
        <taxon>Dikarya</taxon>
        <taxon>Ascomycota</taxon>
        <taxon>Pezizomycotina</taxon>
        <taxon>Sordariomycetes</taxon>
        <taxon>Xylariomycetidae</taxon>
        <taxon>Xylariales</taxon>
        <taxon>Diatrypaceae</taxon>
        <taxon>Eutypa</taxon>
    </lineage>
</organism>
<dbReference type="OrthoDB" id="4779067at2759"/>
<dbReference type="HOGENOM" id="CLU_789959_0_0_1"/>
<dbReference type="OMA" id="RIRYIRA"/>